<dbReference type="Gramene" id="MELO3C003618.2.1">
    <property type="protein sequence ID" value="MELO3C003618.2.1"/>
    <property type="gene ID" value="MELO3C003618.2"/>
</dbReference>
<evidence type="ECO:0000313" key="1">
    <source>
        <dbReference type="EnsemblPlants" id="MELO3C003618.2.1"/>
    </source>
</evidence>
<proteinExistence type="predicted"/>
<protein>
    <submittedName>
        <fullName evidence="1">Uncharacterized protein</fullName>
    </submittedName>
</protein>
<dbReference type="AlphaFoldDB" id="A0A9I9CHJ1"/>
<organism evidence="1">
    <name type="scientific">Cucumis melo</name>
    <name type="common">Muskmelon</name>
    <dbReference type="NCBI Taxonomy" id="3656"/>
    <lineage>
        <taxon>Eukaryota</taxon>
        <taxon>Viridiplantae</taxon>
        <taxon>Streptophyta</taxon>
        <taxon>Embryophyta</taxon>
        <taxon>Tracheophyta</taxon>
        <taxon>Spermatophyta</taxon>
        <taxon>Magnoliopsida</taxon>
        <taxon>eudicotyledons</taxon>
        <taxon>Gunneridae</taxon>
        <taxon>Pentapetalae</taxon>
        <taxon>rosids</taxon>
        <taxon>fabids</taxon>
        <taxon>Cucurbitales</taxon>
        <taxon>Cucurbitaceae</taxon>
        <taxon>Benincaseae</taxon>
        <taxon>Cucumis</taxon>
    </lineage>
</organism>
<accession>A0A9I9CHJ1</accession>
<dbReference type="EnsemblPlants" id="MELO3C003618.2.1">
    <property type="protein sequence ID" value="MELO3C003618.2.1"/>
    <property type="gene ID" value="MELO3C003618.2"/>
</dbReference>
<reference evidence="1" key="1">
    <citation type="submission" date="2023-03" db="UniProtKB">
        <authorList>
            <consortium name="EnsemblPlants"/>
        </authorList>
    </citation>
    <scope>IDENTIFICATION</scope>
</reference>
<name>A0A9I9CHJ1_CUCME</name>
<sequence length="37" mass="4233">MKRFDERREVGKIHIGRKKYPAIGGKRNNNGGMVVYG</sequence>